<organism evidence="1 2">
    <name type="scientific">Allorhizobium ampelinum (strain ATCC BAA-846 / DSM 112012 / S4)</name>
    <name type="common">Agrobacterium vitis (strain S4)</name>
    <dbReference type="NCBI Taxonomy" id="311402"/>
    <lineage>
        <taxon>Bacteria</taxon>
        <taxon>Pseudomonadati</taxon>
        <taxon>Pseudomonadota</taxon>
        <taxon>Alphaproteobacteria</taxon>
        <taxon>Hyphomicrobiales</taxon>
        <taxon>Rhizobiaceae</taxon>
        <taxon>Rhizobium/Agrobacterium group</taxon>
        <taxon>Allorhizobium</taxon>
        <taxon>Allorhizobium ampelinum</taxon>
    </lineage>
</organism>
<dbReference type="HOGENOM" id="CLU_144600_0_0_5"/>
<dbReference type="Proteomes" id="UP000001596">
    <property type="component" value="Chromosome 1"/>
</dbReference>
<dbReference type="eggNOG" id="ENOG5032TN6">
    <property type="taxonomic scope" value="Bacteria"/>
</dbReference>
<dbReference type="EMBL" id="CP000633">
    <property type="protein sequence ID" value="ACM37754.1"/>
    <property type="molecule type" value="Genomic_DNA"/>
</dbReference>
<sequence length="152" mass="17061">MRPFCRLVSGPLVLAWSRSCLLRRNTANFPLRLCLSKGGMHMGRVQLPLSGNVTQAINPWTWVYSPTQVGQASLVTFNIDVGPSTNPEAEKDILMNVASYGKQLGRIEDALRVVIKQLEPLVLDEKLADNEAIIAFRALMYEIDTIKKQHRK</sequence>
<name>B9JSR1_ALLAM</name>
<evidence type="ECO:0000313" key="1">
    <source>
        <dbReference type="EMBL" id="ACM37754.1"/>
    </source>
</evidence>
<dbReference type="KEGG" id="avi:Avi_3826"/>
<dbReference type="STRING" id="311402.Avi_3826"/>
<protein>
    <submittedName>
        <fullName evidence="1">Uncharacterized protein</fullName>
    </submittedName>
</protein>
<gene>
    <name evidence="1" type="ordered locus">Avi_3826</name>
</gene>
<accession>B9JSR1</accession>
<dbReference type="AlphaFoldDB" id="B9JSR1"/>
<keyword evidence="2" id="KW-1185">Reference proteome</keyword>
<evidence type="ECO:0000313" key="2">
    <source>
        <dbReference type="Proteomes" id="UP000001596"/>
    </source>
</evidence>
<reference evidence="1 2" key="1">
    <citation type="journal article" date="2009" name="J. Bacteriol.">
        <title>Genome sequences of three Agrobacterium biovars help elucidate the evolution of multichromosome genomes in bacteria.</title>
        <authorList>
            <person name="Slater S.C."/>
            <person name="Goldman B.S."/>
            <person name="Goodner B."/>
            <person name="Setubal J.C."/>
            <person name="Farrand S.K."/>
            <person name="Nester E.W."/>
            <person name="Burr T.J."/>
            <person name="Banta L."/>
            <person name="Dickerman A.W."/>
            <person name="Paulsen I."/>
            <person name="Otten L."/>
            <person name="Suen G."/>
            <person name="Welch R."/>
            <person name="Almeida N.F."/>
            <person name="Arnold F."/>
            <person name="Burton O.T."/>
            <person name="Du Z."/>
            <person name="Ewing A."/>
            <person name="Godsy E."/>
            <person name="Heisel S."/>
            <person name="Houmiel K.L."/>
            <person name="Jhaveri J."/>
            <person name="Lu J."/>
            <person name="Miller N.M."/>
            <person name="Norton S."/>
            <person name="Chen Q."/>
            <person name="Phoolcharoen W."/>
            <person name="Ohlin V."/>
            <person name="Ondrusek D."/>
            <person name="Pride N."/>
            <person name="Stricklin S.L."/>
            <person name="Sun J."/>
            <person name="Wheeler C."/>
            <person name="Wilson L."/>
            <person name="Zhu H."/>
            <person name="Wood D.W."/>
        </authorList>
    </citation>
    <scope>NUCLEOTIDE SEQUENCE [LARGE SCALE GENOMIC DNA]</scope>
    <source>
        <strain evidence="2">S4 / ATCC BAA-846</strain>
    </source>
</reference>
<proteinExistence type="predicted"/>